<dbReference type="GO" id="GO:0003735">
    <property type="term" value="F:structural constituent of ribosome"/>
    <property type="evidence" value="ECO:0007669"/>
    <property type="project" value="InterPro"/>
</dbReference>
<feature type="compositionally biased region" description="Basic and acidic residues" evidence="8">
    <location>
        <begin position="592"/>
        <end position="601"/>
    </location>
</feature>
<dbReference type="FunFam" id="2.40.50.140:FF:000011">
    <property type="entry name" value="30S ribosomal protein S1"/>
    <property type="match status" value="2"/>
</dbReference>
<keyword evidence="3" id="KW-0694">RNA-binding</keyword>
<dbReference type="CDD" id="cd04465">
    <property type="entry name" value="S1_RPS1_repeat_ec2_hs2"/>
    <property type="match status" value="1"/>
</dbReference>
<dbReference type="FunFam" id="2.40.50.140:FF:000018">
    <property type="entry name" value="30S ribosomal protein S1"/>
    <property type="match status" value="1"/>
</dbReference>
<feature type="region of interest" description="Disordered" evidence="8">
    <location>
        <begin position="1"/>
        <end position="27"/>
    </location>
</feature>
<comment type="similarity">
    <text evidence="1">Belongs to the bacterial ribosomal protein bS1 family.</text>
</comment>
<dbReference type="InterPro" id="IPR012340">
    <property type="entry name" value="NA-bd_OB-fold"/>
</dbReference>
<evidence type="ECO:0000256" key="8">
    <source>
        <dbReference type="SAM" id="MobiDB-lite"/>
    </source>
</evidence>
<evidence type="ECO:0000259" key="9">
    <source>
        <dbReference type="PROSITE" id="PS50126"/>
    </source>
</evidence>
<evidence type="ECO:0000256" key="4">
    <source>
        <dbReference type="ARBA" id="ARBA00022980"/>
    </source>
</evidence>
<evidence type="ECO:0000256" key="7">
    <source>
        <dbReference type="ARBA" id="ARBA00035517"/>
    </source>
</evidence>
<dbReference type="GO" id="GO:0022627">
    <property type="term" value="C:cytosolic small ribosomal subunit"/>
    <property type="evidence" value="ECO:0007669"/>
    <property type="project" value="TreeGrafter"/>
</dbReference>
<dbReference type="CDD" id="cd05688">
    <property type="entry name" value="S1_RPS1_repeat_ec3"/>
    <property type="match status" value="1"/>
</dbReference>
<feature type="domain" description="S1 motif" evidence="9">
    <location>
        <begin position="511"/>
        <end position="577"/>
    </location>
</feature>
<organism evidence="10">
    <name type="scientific">marine metagenome</name>
    <dbReference type="NCBI Taxonomy" id="408172"/>
    <lineage>
        <taxon>unclassified sequences</taxon>
        <taxon>metagenomes</taxon>
        <taxon>ecological metagenomes</taxon>
    </lineage>
</organism>
<dbReference type="InterPro" id="IPR000110">
    <property type="entry name" value="Ribosomal_bS1"/>
</dbReference>
<name>A0A381R0J8_9ZZZZ</name>
<sequence>MTEDTVETVAEEPESATPDGDNGGIDSTSIEYEEIIKDYLDPGLMNGIRIIESSELSNEDIEEVPVSDEEMGKYIETFSDIAQNQIITGRVIGQNEKEIIMDIGFKSEGIIPRSEFSGAEPPNLGDSIEVYLEKIEDKNGQTILSKEKAVWMKGWLKLMQIHKEEGTVNGTITRRIKGGLVVDVDGIQAFLPGSQIDVRPVQDFDNFLGKEMEFKIVKINQLRKNVVLSRKALLYNTMKEQRESLFEEIEVGQIVEGVVKNITDFGVFVDLGGVDGLLHITDLSWGRVNHPSEVTEVGETINVKIIDIDKDKLRISLGLKQLTPHPWENVEEKFPVGTKISGKVVSLTNYGAFVELETGVEGLVHISEMSWTRGVHRPDEVVQLGQEVEAQILSIDTEERKIALGFKQLLPDPWENVDEQYAVGSTLKGTVRNLTQFGAFVELEEGVDGLIHVSDLSWTKVVRHPKEILRKGEEVEAKILEVSQENHRIALGLKQASEDPWDDIITHFSVGKIVGGTVIRTLDKGIIVELEMDVEGIVPADSQSEDERDPSLKEGQEIQCEVVEVKPEDKKVMLTFVDVPTPAEAPAEEEASETKEEKPEVEAASEDQESKNEPNDAEESESTEEIDPEETE</sequence>
<feature type="domain" description="S1 motif" evidence="9">
    <location>
        <begin position="252"/>
        <end position="320"/>
    </location>
</feature>
<keyword evidence="4" id="KW-0689">Ribosomal protein</keyword>
<dbReference type="PROSITE" id="PS50126">
    <property type="entry name" value="S1"/>
    <property type="match status" value="6"/>
</dbReference>
<reference evidence="10" key="1">
    <citation type="submission" date="2018-05" db="EMBL/GenBank/DDBJ databases">
        <authorList>
            <person name="Lanie J.A."/>
            <person name="Ng W.-L."/>
            <person name="Kazmierczak K.M."/>
            <person name="Andrzejewski T.M."/>
            <person name="Davidsen T.M."/>
            <person name="Wayne K.J."/>
            <person name="Tettelin H."/>
            <person name="Glass J.I."/>
            <person name="Rusch D."/>
            <person name="Podicherti R."/>
            <person name="Tsui H.-C.T."/>
            <person name="Winkler M.E."/>
        </authorList>
    </citation>
    <scope>NUCLEOTIDE SEQUENCE</scope>
</reference>
<feature type="region of interest" description="Disordered" evidence="8">
    <location>
        <begin position="576"/>
        <end position="632"/>
    </location>
</feature>
<feature type="domain" description="S1 motif" evidence="9">
    <location>
        <begin position="337"/>
        <end position="407"/>
    </location>
</feature>
<feature type="domain" description="S1 motif" evidence="9">
    <location>
        <begin position="84"/>
        <end position="147"/>
    </location>
</feature>
<dbReference type="SMART" id="SM00316">
    <property type="entry name" value="S1"/>
    <property type="match status" value="6"/>
</dbReference>
<dbReference type="PRINTS" id="PR00681">
    <property type="entry name" value="RIBOSOMALS1"/>
</dbReference>
<gene>
    <name evidence="10" type="ORF">METZ01_LOCUS36067</name>
</gene>
<keyword evidence="5" id="KW-0687">Ribonucleoprotein</keyword>
<feature type="domain" description="S1 motif" evidence="9">
    <location>
        <begin position="424"/>
        <end position="494"/>
    </location>
</feature>
<dbReference type="InterPro" id="IPR050437">
    <property type="entry name" value="Ribos_protein_bS1-like"/>
</dbReference>
<evidence type="ECO:0000256" key="2">
    <source>
        <dbReference type="ARBA" id="ARBA00022737"/>
    </source>
</evidence>
<dbReference type="PANTHER" id="PTHR10724">
    <property type="entry name" value="30S RIBOSOMAL PROTEIN S1"/>
    <property type="match status" value="1"/>
</dbReference>
<dbReference type="InterPro" id="IPR035104">
    <property type="entry name" value="Ribosomal_protein_S1-like"/>
</dbReference>
<feature type="compositionally biased region" description="Acidic residues" evidence="8">
    <location>
        <begin position="1"/>
        <end position="14"/>
    </location>
</feature>
<protein>
    <recommendedName>
        <fullName evidence="6">Small ribosomal subunit protein bS1</fullName>
    </recommendedName>
    <alternativeName>
        <fullName evidence="7">30S ribosomal protein S1</fullName>
    </alternativeName>
</protein>
<dbReference type="EMBL" id="UINC01001540">
    <property type="protein sequence ID" value="SUZ83213.1"/>
    <property type="molecule type" value="Genomic_DNA"/>
</dbReference>
<accession>A0A381R0J8</accession>
<dbReference type="PANTHER" id="PTHR10724:SF7">
    <property type="entry name" value="SMALL RIBOSOMAL SUBUNIT PROTEIN BS1C"/>
    <property type="match status" value="1"/>
</dbReference>
<dbReference type="Pfam" id="PF00575">
    <property type="entry name" value="S1"/>
    <property type="match status" value="6"/>
</dbReference>
<dbReference type="GO" id="GO:0003729">
    <property type="term" value="F:mRNA binding"/>
    <property type="evidence" value="ECO:0007669"/>
    <property type="project" value="TreeGrafter"/>
</dbReference>
<proteinExistence type="inferred from homology"/>
<keyword evidence="2" id="KW-0677">Repeat</keyword>
<dbReference type="Gene3D" id="2.40.50.140">
    <property type="entry name" value="Nucleic acid-binding proteins"/>
    <property type="match status" value="6"/>
</dbReference>
<dbReference type="InterPro" id="IPR003029">
    <property type="entry name" value="S1_domain"/>
</dbReference>
<dbReference type="CDD" id="cd05687">
    <property type="entry name" value="S1_RPS1_repeat_ec1_hs1"/>
    <property type="match status" value="1"/>
</dbReference>
<dbReference type="GO" id="GO:0006412">
    <property type="term" value="P:translation"/>
    <property type="evidence" value="ECO:0007669"/>
    <property type="project" value="InterPro"/>
</dbReference>
<evidence type="ECO:0000313" key="10">
    <source>
        <dbReference type="EMBL" id="SUZ83213.1"/>
    </source>
</evidence>
<evidence type="ECO:0000256" key="5">
    <source>
        <dbReference type="ARBA" id="ARBA00023274"/>
    </source>
</evidence>
<dbReference type="AlphaFoldDB" id="A0A381R0J8"/>
<dbReference type="NCBIfam" id="TIGR00717">
    <property type="entry name" value="rpsA"/>
    <property type="match status" value="1"/>
</dbReference>
<evidence type="ECO:0000256" key="6">
    <source>
        <dbReference type="ARBA" id="ARBA00035293"/>
    </source>
</evidence>
<feature type="domain" description="S1 motif" evidence="9">
    <location>
        <begin position="165"/>
        <end position="231"/>
    </location>
</feature>
<evidence type="ECO:0000256" key="1">
    <source>
        <dbReference type="ARBA" id="ARBA00006767"/>
    </source>
</evidence>
<feature type="compositionally biased region" description="Acidic residues" evidence="8">
    <location>
        <begin position="615"/>
        <end position="632"/>
    </location>
</feature>
<dbReference type="SUPFAM" id="SSF50249">
    <property type="entry name" value="Nucleic acid-binding proteins"/>
    <property type="match status" value="6"/>
</dbReference>
<evidence type="ECO:0000256" key="3">
    <source>
        <dbReference type="ARBA" id="ARBA00022884"/>
    </source>
</evidence>
<dbReference type="FunFam" id="2.40.50.140:FF:000110">
    <property type="entry name" value="30S ribosomal protein S1"/>
    <property type="match status" value="1"/>
</dbReference>